<keyword evidence="4" id="KW-0143">Chaperone</keyword>
<dbReference type="InterPro" id="IPR025734">
    <property type="entry name" value="EspG"/>
</dbReference>
<comment type="subcellular location">
    <subcellularLocation>
        <location evidence="1">Cytoplasm</location>
    </subcellularLocation>
</comment>
<feature type="non-terminal residue" evidence="5">
    <location>
        <position position="1"/>
    </location>
</feature>
<dbReference type="AlphaFoldDB" id="A0A8T8HTG4"/>
<dbReference type="Proteomes" id="UP000671828">
    <property type="component" value="Chromosome"/>
</dbReference>
<sequence>LAARGLVRGGGFAPELVEALRLLAGGRTAVALVGRAGHSRSAALAVTDGRSGLLAVQRGESIALLPRRPDAVVRSLVDLLPPARPGPGSSVTVWDSTVTARPVEEDFSEFRFTTRLKPAARSSRAAVEEILRRPRLAAGYFAATSGGTALGALNYLDTDAGRYAVIPGSDRGGLLSATYTPADQAALARHVARLLAAPG</sequence>
<evidence type="ECO:0000256" key="3">
    <source>
        <dbReference type="ARBA" id="ARBA00022490"/>
    </source>
</evidence>
<evidence type="ECO:0000256" key="4">
    <source>
        <dbReference type="ARBA" id="ARBA00023186"/>
    </source>
</evidence>
<comment type="similarity">
    <text evidence="2">Belongs to the EspG family.</text>
</comment>
<reference evidence="5" key="1">
    <citation type="submission" date="2021-04" db="EMBL/GenBank/DDBJ databases">
        <title>Saccharothrix algeriensis WGS.</title>
        <authorList>
            <person name="Stuskova K."/>
            <person name="Hakalova E."/>
            <person name="Tebbal A.B."/>
            <person name="Eichmeier A."/>
        </authorList>
    </citation>
    <scope>NUCLEOTIDE SEQUENCE</scope>
    <source>
        <strain evidence="5">NRRL B-24137</strain>
    </source>
</reference>
<keyword evidence="3" id="KW-0963">Cytoplasm</keyword>
<evidence type="ECO:0000313" key="6">
    <source>
        <dbReference type="Proteomes" id="UP000671828"/>
    </source>
</evidence>
<protein>
    <submittedName>
        <fullName evidence="5">ESX secretion-associated protein EspG</fullName>
    </submittedName>
</protein>
<evidence type="ECO:0000256" key="1">
    <source>
        <dbReference type="ARBA" id="ARBA00004496"/>
    </source>
</evidence>
<gene>
    <name evidence="5" type="ORF">J7S33_20595</name>
</gene>
<proteinExistence type="inferred from homology"/>
<name>A0A8T8HTG4_9PSEU</name>
<evidence type="ECO:0000256" key="2">
    <source>
        <dbReference type="ARBA" id="ARBA00006411"/>
    </source>
</evidence>
<evidence type="ECO:0000313" key="5">
    <source>
        <dbReference type="EMBL" id="QTR01707.1"/>
    </source>
</evidence>
<organism evidence="5 6">
    <name type="scientific">Saccharothrix algeriensis</name>
    <dbReference type="NCBI Taxonomy" id="173560"/>
    <lineage>
        <taxon>Bacteria</taxon>
        <taxon>Bacillati</taxon>
        <taxon>Actinomycetota</taxon>
        <taxon>Actinomycetes</taxon>
        <taxon>Pseudonocardiales</taxon>
        <taxon>Pseudonocardiaceae</taxon>
        <taxon>Saccharothrix</taxon>
    </lineage>
</organism>
<dbReference type="Pfam" id="PF14011">
    <property type="entry name" value="ESX-1_EspG"/>
    <property type="match status" value="1"/>
</dbReference>
<dbReference type="EMBL" id="CP072788">
    <property type="protein sequence ID" value="QTR01707.1"/>
    <property type="molecule type" value="Genomic_DNA"/>
</dbReference>
<accession>A0A8T8HTG4</accession>